<keyword evidence="7" id="KW-0677">Repeat</keyword>
<dbReference type="Pfam" id="PF13855">
    <property type="entry name" value="LRR_8"/>
    <property type="match status" value="3"/>
</dbReference>
<dbReference type="SMART" id="SM00255">
    <property type="entry name" value="TIR"/>
    <property type="match status" value="1"/>
</dbReference>
<evidence type="ECO:0000256" key="2">
    <source>
        <dbReference type="ARBA" id="ARBA00009634"/>
    </source>
</evidence>
<keyword evidence="3" id="KW-0399">Innate immunity</keyword>
<evidence type="ECO:0000256" key="5">
    <source>
        <dbReference type="ARBA" id="ARBA00022692"/>
    </source>
</evidence>
<dbReference type="PRINTS" id="PR01537">
    <property type="entry name" value="INTRLKN1R1F"/>
</dbReference>
<evidence type="ECO:0000256" key="4">
    <source>
        <dbReference type="ARBA" id="ARBA00022614"/>
    </source>
</evidence>
<dbReference type="PANTHER" id="PTHR24365">
    <property type="entry name" value="TOLL-LIKE RECEPTOR"/>
    <property type="match status" value="1"/>
</dbReference>
<feature type="transmembrane region" description="Helical" evidence="15">
    <location>
        <begin position="742"/>
        <end position="763"/>
    </location>
</feature>
<dbReference type="FunFam" id="3.80.10.10:FF:001164">
    <property type="entry name" value="GH01279p"/>
    <property type="match status" value="2"/>
</dbReference>
<protein>
    <submittedName>
        <fullName evidence="18">Toll-like receptor 13</fullName>
    </submittedName>
</protein>
<feature type="domain" description="TIR" evidence="17">
    <location>
        <begin position="794"/>
        <end position="941"/>
    </location>
</feature>
<dbReference type="SMART" id="SM00364">
    <property type="entry name" value="LRR_BAC"/>
    <property type="match status" value="6"/>
</dbReference>
<dbReference type="PROSITE" id="PS51450">
    <property type="entry name" value="LRR"/>
    <property type="match status" value="3"/>
</dbReference>
<dbReference type="Proteomes" id="UP000752171">
    <property type="component" value="Unassembled WGS sequence"/>
</dbReference>
<dbReference type="InterPro" id="IPR001611">
    <property type="entry name" value="Leu-rich_rpt"/>
</dbReference>
<evidence type="ECO:0000256" key="9">
    <source>
        <dbReference type="ARBA" id="ARBA00022989"/>
    </source>
</evidence>
<dbReference type="Ensembl" id="ENSAMXT00005004806.1">
    <property type="protein sequence ID" value="ENSAMXP00005004233.1"/>
    <property type="gene ID" value="ENSAMXG00005002592.1"/>
</dbReference>
<dbReference type="InterPro" id="IPR032675">
    <property type="entry name" value="LRR_dom_sf"/>
</dbReference>
<evidence type="ECO:0000256" key="13">
    <source>
        <dbReference type="ARBA" id="ARBA00023198"/>
    </source>
</evidence>
<evidence type="ECO:0000256" key="1">
    <source>
        <dbReference type="ARBA" id="ARBA00004479"/>
    </source>
</evidence>
<evidence type="ECO:0000256" key="10">
    <source>
        <dbReference type="ARBA" id="ARBA00023136"/>
    </source>
</evidence>
<evidence type="ECO:0000256" key="14">
    <source>
        <dbReference type="SAM" id="MobiDB-lite"/>
    </source>
</evidence>
<dbReference type="Gene3D" id="3.40.50.10140">
    <property type="entry name" value="Toll/interleukin-1 receptor homology (TIR) domain"/>
    <property type="match status" value="1"/>
</dbReference>
<evidence type="ECO:0000256" key="11">
    <source>
        <dbReference type="ARBA" id="ARBA00023170"/>
    </source>
</evidence>
<dbReference type="SMART" id="SM00369">
    <property type="entry name" value="LRR_TYP"/>
    <property type="match status" value="16"/>
</dbReference>
<proteinExistence type="inferred from homology"/>
<dbReference type="Pfam" id="PF23598">
    <property type="entry name" value="LRR_14"/>
    <property type="match status" value="1"/>
</dbReference>
<keyword evidence="9 15" id="KW-1133">Transmembrane helix</keyword>
<name>A0A8B9GXN6_ASTMX</name>
<evidence type="ECO:0000256" key="15">
    <source>
        <dbReference type="SAM" id="Phobius"/>
    </source>
</evidence>
<keyword evidence="8" id="KW-0391">Immunity</keyword>
<evidence type="ECO:0000256" key="16">
    <source>
        <dbReference type="SAM" id="SignalP"/>
    </source>
</evidence>
<dbReference type="Gene3D" id="3.80.10.10">
    <property type="entry name" value="Ribonuclease Inhibitor"/>
    <property type="match status" value="5"/>
</dbReference>
<dbReference type="OrthoDB" id="1421090at2759"/>
<dbReference type="FunFam" id="3.40.50.10140:FF:000001">
    <property type="entry name" value="Toll-like receptor 2"/>
    <property type="match status" value="1"/>
</dbReference>
<evidence type="ECO:0000256" key="6">
    <source>
        <dbReference type="ARBA" id="ARBA00022729"/>
    </source>
</evidence>
<dbReference type="GO" id="GO:0038023">
    <property type="term" value="F:signaling receptor activity"/>
    <property type="evidence" value="ECO:0007669"/>
    <property type="project" value="TreeGrafter"/>
</dbReference>
<comment type="subcellular location">
    <subcellularLocation>
        <location evidence="1">Membrane</location>
        <topology evidence="1">Single-pass type I membrane protein</topology>
    </subcellularLocation>
</comment>
<dbReference type="PROSITE" id="PS50104">
    <property type="entry name" value="TIR"/>
    <property type="match status" value="1"/>
</dbReference>
<evidence type="ECO:0000256" key="7">
    <source>
        <dbReference type="ARBA" id="ARBA00022737"/>
    </source>
</evidence>
<dbReference type="GO" id="GO:0006954">
    <property type="term" value="P:inflammatory response"/>
    <property type="evidence" value="ECO:0007669"/>
    <property type="project" value="UniProtKB-KW"/>
</dbReference>
<feature type="chain" id="PRO_5044668796" evidence="16">
    <location>
        <begin position="25"/>
        <end position="990"/>
    </location>
</feature>
<keyword evidence="11 18" id="KW-0675">Receptor</keyword>
<dbReference type="Pfam" id="PF01582">
    <property type="entry name" value="TIR"/>
    <property type="match status" value="1"/>
</dbReference>
<keyword evidence="6 16" id="KW-0732">Signal</keyword>
<dbReference type="Proteomes" id="UP000694621">
    <property type="component" value="Unplaced"/>
</dbReference>
<dbReference type="KEGG" id="amex:103040337"/>
<evidence type="ECO:0000259" key="17">
    <source>
        <dbReference type="PROSITE" id="PS50104"/>
    </source>
</evidence>
<keyword evidence="10 15" id="KW-0472">Membrane</keyword>
<comment type="similarity">
    <text evidence="2">Belongs to the Toll-like receptor family.</text>
</comment>
<evidence type="ECO:0000256" key="3">
    <source>
        <dbReference type="ARBA" id="ARBA00022588"/>
    </source>
</evidence>
<evidence type="ECO:0000256" key="8">
    <source>
        <dbReference type="ARBA" id="ARBA00022859"/>
    </source>
</evidence>
<evidence type="ECO:0000313" key="20">
    <source>
        <dbReference type="Proteomes" id="UP000694621"/>
    </source>
</evidence>
<reference evidence="18 21" key="1">
    <citation type="submission" date="2021-07" db="EMBL/GenBank/DDBJ databases">
        <authorList>
            <person name="Imarazene B."/>
            <person name="Zahm M."/>
            <person name="Klopp C."/>
            <person name="Cabau C."/>
            <person name="Beille S."/>
            <person name="Jouanno E."/>
            <person name="Castinel A."/>
            <person name="Lluch J."/>
            <person name="Gil L."/>
            <person name="Kuchtly C."/>
            <person name="Lopez Roques C."/>
            <person name="Donnadieu C."/>
            <person name="Parrinello H."/>
            <person name="Journot L."/>
            <person name="Du K."/>
            <person name="Schartl M."/>
            <person name="Retaux S."/>
            <person name="Guiguen Y."/>
        </authorList>
    </citation>
    <scope>NUCLEOTIDE SEQUENCE [LARGE SCALE GENOMIC DNA]</scope>
    <source>
        <strain evidence="18">Pach_M1</strain>
        <tissue evidence="18">Testis</tissue>
    </source>
</reference>
<dbReference type="InterPro" id="IPR000157">
    <property type="entry name" value="TIR_dom"/>
</dbReference>
<dbReference type="SMART" id="SM00365">
    <property type="entry name" value="LRR_SD22"/>
    <property type="match status" value="8"/>
</dbReference>
<feature type="signal peptide" evidence="16">
    <location>
        <begin position="1"/>
        <end position="24"/>
    </location>
</feature>
<dbReference type="GO" id="GO:0002224">
    <property type="term" value="P:toll-like receptor signaling pathway"/>
    <property type="evidence" value="ECO:0007669"/>
    <property type="project" value="TreeGrafter"/>
</dbReference>
<dbReference type="GO" id="GO:0005886">
    <property type="term" value="C:plasma membrane"/>
    <property type="evidence" value="ECO:0007669"/>
    <property type="project" value="TreeGrafter"/>
</dbReference>
<evidence type="ECO:0000313" key="19">
    <source>
        <dbReference type="Ensembl" id="ENSAMXP00005004233.1"/>
    </source>
</evidence>
<reference evidence="19" key="2">
    <citation type="submission" date="2025-05" db="UniProtKB">
        <authorList>
            <consortium name="Ensembl"/>
        </authorList>
    </citation>
    <scope>IDENTIFICATION</scope>
</reference>
<dbReference type="AlphaFoldDB" id="A0A8B9GXN6"/>
<sequence length="990" mass="114276">MAPSTYRELILVAIFTSFLQLCSTYSFRNCIESANSNHTIFTCIKRQATTVHAIVDDLPPSATNVTISRCKLSHIPARNFSQLPQLRILALNNNSVTHIDKYAFVNLGHLQSLNLSSNSLTYLDPALFRGLLNLTKLFLADNKLTNLSLNQFSDLTSLEILDLRRNKLISFSTVVNAITNLPALKKLDLSFNKLTSLNASANLPQFLAILYLSNNNLITLTNNKQFLRTVKVLDLSYNFHLPTSAFHNLNMENITYLRLRSTKVSITKLLEHNYTRVPPWHIDFSGLGLKDPQILCKRLSHFPKRHIKNMTLTSNNISNLYNSTFAYCPLITNVLDISLNNLKNPGCLKFLTGQPHVKTLKVEHNHLNKLFGCNKGHSLTFPNLRELSFRYNRILSVSGNAFSHVPKLTTLQLNINIIAYLDTYALGGLKDLIMLRLDNNLLTDIYAESFEDLHSLKTLNLRNNQIAVIFNNTFHSLRNLTILDLGGNKITQFQSKAFHGLDRLANLYLDRNHLKEIDSQLLARFHNTLKVLDLHANQIYYFQERRQSPFVNLTKLVDLKLDAQRPDGINLLPHKFFQGLSSLKSLYLSNNHITYYSEDTFDGLTNLKFLTLDNSCVGVTKLTPGIFKDLRKLETLQVENMGIESFSKEVFGNLTALRVLHLNRNAIQTLDVDVLKNLTNLQYLDVRSSPLSCNCLNRDIQNWTKNNHRVQLVDLYSLTCWDQKGSNFYNFDTNVCYYKEELYLFASTCSITIIFTLIPLLYVKLYWKCKYGYYVFQSWFGEQWRRLREQEEKCIYDAFVSYNSADENWVMEQLLPNLEGNGSLYRLCLHHRDFEPGRNIVDNIVAAVYNSRKTVCIISQNYLRSEWCSLEIQLASYRLFHEMQDVLLLVFLESIPERKLSTYHRMRKVMLKKTYLQWPGPDCTDPAKAQGLFWKQLKKALRSSSSTRQEEESMEADVQLGEEKDAPNTEDREYFVNQPHVDEEAYYLMP</sequence>
<accession>A0A8B9GXN6</accession>
<dbReference type="PANTHER" id="PTHR24365:SF545">
    <property type="entry name" value="TOLL-LIKE RECEPTOR 12"/>
    <property type="match status" value="1"/>
</dbReference>
<dbReference type="GO" id="GO:0045087">
    <property type="term" value="P:innate immune response"/>
    <property type="evidence" value="ECO:0007669"/>
    <property type="project" value="UniProtKB-KW"/>
</dbReference>
<dbReference type="InterPro" id="IPR035897">
    <property type="entry name" value="Toll_tir_struct_dom_sf"/>
</dbReference>
<keyword evidence="4" id="KW-0433">Leucine-rich repeat</keyword>
<dbReference type="OMA" id="TLDNCCV"/>
<keyword evidence="12" id="KW-0325">Glycoprotein</keyword>
<feature type="compositionally biased region" description="Basic and acidic residues" evidence="14">
    <location>
        <begin position="961"/>
        <end position="974"/>
    </location>
</feature>
<evidence type="ECO:0000313" key="18">
    <source>
        <dbReference type="EMBL" id="KAG9275984.1"/>
    </source>
</evidence>
<keyword evidence="13" id="KW-0395">Inflammatory response</keyword>
<dbReference type="InterPro" id="IPR003591">
    <property type="entry name" value="Leu-rich_rpt_typical-subtyp"/>
</dbReference>
<dbReference type="SUPFAM" id="SSF52200">
    <property type="entry name" value="Toll/Interleukin receptor TIR domain"/>
    <property type="match status" value="1"/>
</dbReference>
<organism evidence="19 20">
    <name type="scientific">Astyanax mexicanus</name>
    <name type="common">Blind cave fish</name>
    <name type="synonym">Astyanax fasciatus mexicanus</name>
    <dbReference type="NCBI Taxonomy" id="7994"/>
    <lineage>
        <taxon>Eukaryota</taxon>
        <taxon>Metazoa</taxon>
        <taxon>Chordata</taxon>
        <taxon>Craniata</taxon>
        <taxon>Vertebrata</taxon>
        <taxon>Euteleostomi</taxon>
        <taxon>Actinopterygii</taxon>
        <taxon>Neopterygii</taxon>
        <taxon>Teleostei</taxon>
        <taxon>Ostariophysi</taxon>
        <taxon>Characiformes</taxon>
        <taxon>Characoidei</taxon>
        <taxon>Acestrorhamphidae</taxon>
        <taxon>Acestrorhamphinae</taxon>
        <taxon>Astyanax</taxon>
    </lineage>
</organism>
<evidence type="ECO:0000256" key="12">
    <source>
        <dbReference type="ARBA" id="ARBA00023180"/>
    </source>
</evidence>
<keyword evidence="5 15" id="KW-0812">Transmembrane</keyword>
<feature type="region of interest" description="Disordered" evidence="14">
    <location>
        <begin position="944"/>
        <end position="990"/>
    </location>
</feature>
<evidence type="ECO:0000313" key="21">
    <source>
        <dbReference type="Proteomes" id="UP000752171"/>
    </source>
</evidence>
<dbReference type="EMBL" id="JAICCE010000006">
    <property type="protein sequence ID" value="KAG9275984.1"/>
    <property type="molecule type" value="Genomic_DNA"/>
</dbReference>
<dbReference type="SUPFAM" id="SSF52058">
    <property type="entry name" value="L domain-like"/>
    <property type="match status" value="2"/>
</dbReference>
<dbReference type="InterPro" id="IPR055414">
    <property type="entry name" value="LRR_R13L4/SHOC2-like"/>
</dbReference>
<gene>
    <name evidence="18" type="primary">TLR13</name>
    <name evidence="18" type="ORF">AMEX_G8231</name>
</gene>